<keyword evidence="2" id="KW-1185">Reference proteome</keyword>
<proteinExistence type="predicted"/>
<comment type="caution">
    <text evidence="1">The sequence shown here is derived from an EMBL/GenBank/DDBJ whole genome shotgun (WGS) entry which is preliminary data.</text>
</comment>
<dbReference type="Proteomes" id="UP001145742">
    <property type="component" value="Unassembled WGS sequence"/>
</dbReference>
<evidence type="ECO:0000313" key="1">
    <source>
        <dbReference type="EMBL" id="KAJ7407997.1"/>
    </source>
</evidence>
<sequence>METQVWGRNTGGPGADHGLWAEMIVCLNYAIYSYRNMRNEMLFTCVGITPPKCPMVQGTHDGATPATVPVDLGQYQGELTALCQRPEKGRGSKQTWIHFCRGKSRPQPTQKIKITMKQYVSNLVSFYDRVTHLLDEGNAADVAYLDFCKAFDTISYSILPEKLAAHGLDWWVKQWRDGQAQTGSEWCDIQLAANNQWCSSGLNIGASPI</sequence>
<evidence type="ECO:0008006" key="3">
    <source>
        <dbReference type="Google" id="ProtNLM"/>
    </source>
</evidence>
<gene>
    <name evidence="1" type="ORF">WISP_123607</name>
</gene>
<organism evidence="1 2">
    <name type="scientific">Willisornis vidua</name>
    <name type="common">Xingu scale-backed antbird</name>
    <dbReference type="NCBI Taxonomy" id="1566151"/>
    <lineage>
        <taxon>Eukaryota</taxon>
        <taxon>Metazoa</taxon>
        <taxon>Chordata</taxon>
        <taxon>Craniata</taxon>
        <taxon>Vertebrata</taxon>
        <taxon>Euteleostomi</taxon>
        <taxon>Archelosauria</taxon>
        <taxon>Archosauria</taxon>
        <taxon>Dinosauria</taxon>
        <taxon>Saurischia</taxon>
        <taxon>Theropoda</taxon>
        <taxon>Coelurosauria</taxon>
        <taxon>Aves</taxon>
        <taxon>Neognathae</taxon>
        <taxon>Neoaves</taxon>
        <taxon>Telluraves</taxon>
        <taxon>Australaves</taxon>
        <taxon>Passeriformes</taxon>
        <taxon>Thamnophilidae</taxon>
        <taxon>Willisornis</taxon>
    </lineage>
</organism>
<dbReference type="EMBL" id="WHWB01034571">
    <property type="protein sequence ID" value="KAJ7407997.1"/>
    <property type="molecule type" value="Genomic_DNA"/>
</dbReference>
<protein>
    <recommendedName>
        <fullName evidence="3">Reverse transcriptase domain-containing protein</fullName>
    </recommendedName>
</protein>
<evidence type="ECO:0000313" key="2">
    <source>
        <dbReference type="Proteomes" id="UP001145742"/>
    </source>
</evidence>
<reference evidence="1" key="1">
    <citation type="submission" date="2019-10" db="EMBL/GenBank/DDBJ databases">
        <authorList>
            <person name="Soares A.E.R."/>
            <person name="Aleixo A."/>
            <person name="Schneider P."/>
            <person name="Miyaki C.Y."/>
            <person name="Schneider M.P."/>
            <person name="Mello C."/>
            <person name="Vasconcelos A.T.R."/>
        </authorList>
    </citation>
    <scope>NUCLEOTIDE SEQUENCE</scope>
    <source>
        <tissue evidence="1">Muscle</tissue>
    </source>
</reference>
<accession>A0ABQ9CXT2</accession>
<name>A0ABQ9CXT2_9PASS</name>